<keyword evidence="4" id="KW-0479">Metal-binding</keyword>
<protein>
    <recommendedName>
        <fullName evidence="10">Carboxylic ester hydrolase</fullName>
        <ecNumber evidence="10">3.1.1.-</ecNumber>
    </recommendedName>
</protein>
<keyword evidence="12" id="KW-1185">Reference proteome</keyword>
<reference evidence="11 12" key="1">
    <citation type="submission" date="2021-11" db="EMBL/GenBank/DDBJ databases">
        <title>Black yeast isolated from Biological Soil Crust.</title>
        <authorList>
            <person name="Kurbessoian T."/>
        </authorList>
    </citation>
    <scope>NUCLEOTIDE SEQUENCE [LARGE SCALE GENOMIC DNA]</scope>
    <source>
        <strain evidence="11 12">CCFEE 5522</strain>
    </source>
</reference>
<dbReference type="SUPFAM" id="SSF53474">
    <property type="entry name" value="alpha/beta-Hydrolases"/>
    <property type="match status" value="1"/>
</dbReference>
<keyword evidence="3" id="KW-0624">Polysaccharide degradation</keyword>
<comment type="similarity">
    <text evidence="1 10">Belongs to the tannase family.</text>
</comment>
<dbReference type="EMBL" id="JAVFHQ010000099">
    <property type="protein sequence ID" value="KAK4539359.1"/>
    <property type="molecule type" value="Genomic_DNA"/>
</dbReference>
<dbReference type="InterPro" id="IPR029058">
    <property type="entry name" value="AB_hydrolase_fold"/>
</dbReference>
<evidence type="ECO:0000256" key="5">
    <source>
        <dbReference type="ARBA" id="ARBA00022729"/>
    </source>
</evidence>
<accession>A0AAV9J465</accession>
<dbReference type="PANTHER" id="PTHR33938:SF15">
    <property type="entry name" value="FERULOYL ESTERASE B-RELATED"/>
    <property type="match status" value="1"/>
</dbReference>
<sequence>MLKMYSSAFVPLLCASTTLAQHIVSDPASACEAIGSTFQSEDVKINFAHYVPAGTNLTLEQDDNLATCDRPSQVVPVDLCRVAMLVTTSSISNITLEAWLPTNWTGRFLSTGNGGMSGCIQYEDLAYTASFGFATVGANNGHNGTRGTAFYQNSEIVADFAWRSMHTGVVVGKELTQAYYQRDYSKSYYLGCSTGGKQGFKSAQDFPDDFDGIVAGAPAVAFNNLSSWSGHFLQITGSNTSATWLDPAEWALVHQDILTQCDGLDGVVDGILEDPDLCTYRPQNLQCSPGNSTNCLSSAKVNTVAQVFAPYYGVDGSLIFPRMQPGSELSAALIYYTGQPFSYTMDWFRYAILEDPTWEATDFTVQDAAIAAAKDPAGIATWKGDLSAYKNKGGKLLHYHGQADPIITSENSPRYYDNVVTTMGMPSSDLDSFYRFFRISGMGHCSGGVGAWQIGQTTLGAANTTLDAQHNILLRMIDWVENGDAPETVTGVKYVNDTASLGVSFVRQHCKYPLRNQCIDPDNYTKPEAWSCVL</sequence>
<dbReference type="Proteomes" id="UP001324427">
    <property type="component" value="Unassembled WGS sequence"/>
</dbReference>
<evidence type="ECO:0000313" key="11">
    <source>
        <dbReference type="EMBL" id="KAK4539359.1"/>
    </source>
</evidence>
<dbReference type="GO" id="GO:0046872">
    <property type="term" value="F:metal ion binding"/>
    <property type="evidence" value="ECO:0007669"/>
    <property type="project" value="UniProtKB-KW"/>
</dbReference>
<keyword evidence="8" id="KW-1015">Disulfide bond</keyword>
<evidence type="ECO:0000256" key="10">
    <source>
        <dbReference type="RuleBase" id="RU361238"/>
    </source>
</evidence>
<gene>
    <name evidence="11" type="ORF">LTR36_011016</name>
</gene>
<evidence type="ECO:0000256" key="6">
    <source>
        <dbReference type="ARBA" id="ARBA00022801"/>
    </source>
</evidence>
<feature type="chain" id="PRO_5043090198" description="Carboxylic ester hydrolase" evidence="10">
    <location>
        <begin position="21"/>
        <end position="534"/>
    </location>
</feature>
<dbReference type="InterPro" id="IPR011118">
    <property type="entry name" value="Tannase/feruloyl_esterase"/>
</dbReference>
<evidence type="ECO:0000256" key="9">
    <source>
        <dbReference type="ARBA" id="ARBA00034075"/>
    </source>
</evidence>
<keyword evidence="2" id="KW-0719">Serine esterase</keyword>
<evidence type="ECO:0000256" key="4">
    <source>
        <dbReference type="ARBA" id="ARBA00022723"/>
    </source>
</evidence>
<evidence type="ECO:0000256" key="3">
    <source>
        <dbReference type="ARBA" id="ARBA00022651"/>
    </source>
</evidence>
<comment type="caution">
    <text evidence="11">The sequence shown here is derived from an EMBL/GenBank/DDBJ whole genome shotgun (WGS) entry which is preliminary data.</text>
</comment>
<evidence type="ECO:0000256" key="2">
    <source>
        <dbReference type="ARBA" id="ARBA00022487"/>
    </source>
</evidence>
<evidence type="ECO:0000256" key="1">
    <source>
        <dbReference type="ARBA" id="ARBA00006249"/>
    </source>
</evidence>
<dbReference type="GO" id="GO:0030600">
    <property type="term" value="F:feruloyl esterase activity"/>
    <property type="evidence" value="ECO:0007669"/>
    <property type="project" value="UniProtKB-EC"/>
</dbReference>
<keyword evidence="7" id="KW-0106">Calcium</keyword>
<keyword evidence="3" id="KW-0858">Xylan degradation</keyword>
<comment type="catalytic activity">
    <reaction evidence="9">
        <text>feruloyl-polysaccharide + H2O = ferulate + polysaccharide.</text>
        <dbReference type="EC" id="3.1.1.73"/>
    </reaction>
</comment>
<dbReference type="AlphaFoldDB" id="A0AAV9J465"/>
<dbReference type="Pfam" id="PF07519">
    <property type="entry name" value="Tannase"/>
    <property type="match status" value="2"/>
</dbReference>
<name>A0AAV9J465_9PEZI</name>
<dbReference type="EC" id="3.1.1.-" evidence="10"/>
<dbReference type="PANTHER" id="PTHR33938">
    <property type="entry name" value="FERULOYL ESTERASE B-RELATED"/>
    <property type="match status" value="1"/>
</dbReference>
<proteinExistence type="inferred from homology"/>
<organism evidence="11 12">
    <name type="scientific">Oleoguttula mirabilis</name>
    <dbReference type="NCBI Taxonomy" id="1507867"/>
    <lineage>
        <taxon>Eukaryota</taxon>
        <taxon>Fungi</taxon>
        <taxon>Dikarya</taxon>
        <taxon>Ascomycota</taxon>
        <taxon>Pezizomycotina</taxon>
        <taxon>Dothideomycetes</taxon>
        <taxon>Dothideomycetidae</taxon>
        <taxon>Mycosphaerellales</taxon>
        <taxon>Teratosphaeriaceae</taxon>
        <taxon>Oleoguttula</taxon>
    </lineage>
</organism>
<evidence type="ECO:0000313" key="12">
    <source>
        <dbReference type="Proteomes" id="UP001324427"/>
    </source>
</evidence>
<evidence type="ECO:0000256" key="8">
    <source>
        <dbReference type="ARBA" id="ARBA00023157"/>
    </source>
</evidence>
<keyword evidence="3" id="KW-0119">Carbohydrate metabolism</keyword>
<evidence type="ECO:0000256" key="7">
    <source>
        <dbReference type="ARBA" id="ARBA00022837"/>
    </source>
</evidence>
<keyword evidence="5 10" id="KW-0732">Signal</keyword>
<dbReference type="GO" id="GO:0045493">
    <property type="term" value="P:xylan catabolic process"/>
    <property type="evidence" value="ECO:0007669"/>
    <property type="project" value="UniProtKB-KW"/>
</dbReference>
<feature type="signal peptide" evidence="10">
    <location>
        <begin position="1"/>
        <end position="20"/>
    </location>
</feature>
<keyword evidence="6 10" id="KW-0378">Hydrolase</keyword>